<sequence>MKSLHTITQQNTNSDRSENENSILRFKMLKKIVTKKRNESGKKNLKIDEKILKRKKMLMCEII</sequence>
<organism evidence="2 3">
    <name type="scientific">Rhizophagus irregularis</name>
    <dbReference type="NCBI Taxonomy" id="588596"/>
    <lineage>
        <taxon>Eukaryota</taxon>
        <taxon>Fungi</taxon>
        <taxon>Fungi incertae sedis</taxon>
        <taxon>Mucoromycota</taxon>
        <taxon>Glomeromycotina</taxon>
        <taxon>Glomeromycetes</taxon>
        <taxon>Glomerales</taxon>
        <taxon>Glomeraceae</taxon>
        <taxon>Rhizophagus</taxon>
    </lineage>
</organism>
<feature type="region of interest" description="Disordered" evidence="1">
    <location>
        <begin position="1"/>
        <end position="21"/>
    </location>
</feature>
<feature type="compositionally biased region" description="Polar residues" evidence="1">
    <location>
        <begin position="1"/>
        <end position="14"/>
    </location>
</feature>
<accession>A0A2I1HVX0</accession>
<dbReference type="Proteomes" id="UP000234323">
    <property type="component" value="Unassembled WGS sequence"/>
</dbReference>
<dbReference type="EMBL" id="LLXI01008769">
    <property type="protein sequence ID" value="PKY63029.1"/>
    <property type="molecule type" value="Genomic_DNA"/>
</dbReference>
<keyword evidence="3" id="KW-1185">Reference proteome</keyword>
<comment type="caution">
    <text evidence="2">The sequence shown here is derived from an EMBL/GenBank/DDBJ whole genome shotgun (WGS) entry which is preliminary data.</text>
</comment>
<evidence type="ECO:0000256" key="1">
    <source>
        <dbReference type="SAM" id="MobiDB-lite"/>
    </source>
</evidence>
<reference evidence="2 3" key="1">
    <citation type="submission" date="2015-10" db="EMBL/GenBank/DDBJ databases">
        <title>Genome analyses suggest a sexual origin of heterokaryosis in a supposedly ancient asexual fungus.</title>
        <authorList>
            <person name="Ropars J."/>
            <person name="Sedzielewska K."/>
            <person name="Noel J."/>
            <person name="Charron P."/>
            <person name="Farinelli L."/>
            <person name="Marton T."/>
            <person name="Kruger M."/>
            <person name="Pelin A."/>
            <person name="Brachmann A."/>
            <person name="Corradi N."/>
        </authorList>
    </citation>
    <scope>NUCLEOTIDE SEQUENCE [LARGE SCALE GENOMIC DNA]</scope>
    <source>
        <strain evidence="2 3">A4</strain>
    </source>
</reference>
<dbReference type="AlphaFoldDB" id="A0A2I1HVX0"/>
<evidence type="ECO:0000313" key="3">
    <source>
        <dbReference type="Proteomes" id="UP000234323"/>
    </source>
</evidence>
<protein>
    <submittedName>
        <fullName evidence="2">Uncharacterized protein</fullName>
    </submittedName>
</protein>
<evidence type="ECO:0000313" key="2">
    <source>
        <dbReference type="EMBL" id="PKY63029.1"/>
    </source>
</evidence>
<name>A0A2I1HVX0_9GLOM</name>
<gene>
    <name evidence="2" type="ORF">RhiirA4_490737</name>
</gene>
<proteinExistence type="predicted"/>